<reference evidence="1" key="1">
    <citation type="submission" date="2018-05" db="EMBL/GenBank/DDBJ databases">
        <authorList>
            <person name="Lanie J.A."/>
            <person name="Ng W.-L."/>
            <person name="Kazmierczak K.M."/>
            <person name="Andrzejewski T.M."/>
            <person name="Davidsen T.M."/>
            <person name="Wayne K.J."/>
            <person name="Tettelin H."/>
            <person name="Glass J.I."/>
            <person name="Rusch D."/>
            <person name="Podicherti R."/>
            <person name="Tsui H.-C.T."/>
            <person name="Winkler M.E."/>
        </authorList>
    </citation>
    <scope>NUCLEOTIDE SEQUENCE</scope>
</reference>
<dbReference type="InterPro" id="IPR036412">
    <property type="entry name" value="HAD-like_sf"/>
</dbReference>
<name>A0A382HKZ0_9ZZZZ</name>
<dbReference type="GO" id="GO:0008967">
    <property type="term" value="F:phosphoglycolate phosphatase activity"/>
    <property type="evidence" value="ECO:0007669"/>
    <property type="project" value="TreeGrafter"/>
</dbReference>
<accession>A0A382HKZ0</accession>
<evidence type="ECO:0000313" key="1">
    <source>
        <dbReference type="EMBL" id="SVB88044.1"/>
    </source>
</evidence>
<dbReference type="PANTHER" id="PTHR43434">
    <property type="entry name" value="PHOSPHOGLYCOLATE PHOSPHATASE"/>
    <property type="match status" value="1"/>
</dbReference>
<dbReference type="GO" id="GO:0006281">
    <property type="term" value="P:DNA repair"/>
    <property type="evidence" value="ECO:0007669"/>
    <property type="project" value="TreeGrafter"/>
</dbReference>
<dbReference type="GO" id="GO:0005829">
    <property type="term" value="C:cytosol"/>
    <property type="evidence" value="ECO:0007669"/>
    <property type="project" value="TreeGrafter"/>
</dbReference>
<dbReference type="InterPro" id="IPR023214">
    <property type="entry name" value="HAD_sf"/>
</dbReference>
<dbReference type="InterPro" id="IPR041492">
    <property type="entry name" value="HAD_2"/>
</dbReference>
<sequence>MFEGIPELIETLNTNNTLYILSTLDSKILNVRSKETGIITYFKKIIGNASNKIKALEKLLNDENLILSETIYIGDMPHDIESAKKLKVQSGGVTYGYSNSKTIISTKPDYIFNNSSEIYNHFIKINQTESIKWPIVT</sequence>
<feature type="non-terminal residue" evidence="1">
    <location>
        <position position="137"/>
    </location>
</feature>
<dbReference type="Gene3D" id="3.40.50.1000">
    <property type="entry name" value="HAD superfamily/HAD-like"/>
    <property type="match status" value="1"/>
</dbReference>
<dbReference type="Pfam" id="PF13419">
    <property type="entry name" value="HAD_2"/>
    <property type="match status" value="1"/>
</dbReference>
<gene>
    <name evidence="1" type="ORF">METZ01_LOCUS240898</name>
</gene>
<dbReference type="EMBL" id="UINC01061938">
    <property type="protein sequence ID" value="SVB88044.1"/>
    <property type="molecule type" value="Genomic_DNA"/>
</dbReference>
<dbReference type="SUPFAM" id="SSF56784">
    <property type="entry name" value="HAD-like"/>
    <property type="match status" value="1"/>
</dbReference>
<proteinExistence type="predicted"/>
<dbReference type="PANTHER" id="PTHR43434:SF1">
    <property type="entry name" value="PHOSPHOGLYCOLATE PHOSPHATASE"/>
    <property type="match status" value="1"/>
</dbReference>
<organism evidence="1">
    <name type="scientific">marine metagenome</name>
    <dbReference type="NCBI Taxonomy" id="408172"/>
    <lineage>
        <taxon>unclassified sequences</taxon>
        <taxon>metagenomes</taxon>
        <taxon>ecological metagenomes</taxon>
    </lineage>
</organism>
<dbReference type="InterPro" id="IPR050155">
    <property type="entry name" value="HAD-like_hydrolase_sf"/>
</dbReference>
<dbReference type="AlphaFoldDB" id="A0A382HKZ0"/>
<protein>
    <submittedName>
        <fullName evidence="1">Uncharacterized protein</fullName>
    </submittedName>
</protein>